<accession>A0A2S9XX37</accession>
<proteinExistence type="predicted"/>
<keyword evidence="1" id="KW-0732">Signal</keyword>
<dbReference type="SUPFAM" id="SSF55486">
    <property type="entry name" value="Metalloproteases ('zincins'), catalytic domain"/>
    <property type="match status" value="1"/>
</dbReference>
<dbReference type="PROSITE" id="PS51257">
    <property type="entry name" value="PROKAR_LIPOPROTEIN"/>
    <property type="match status" value="1"/>
</dbReference>
<evidence type="ECO:0000313" key="3">
    <source>
        <dbReference type="Proteomes" id="UP000237968"/>
    </source>
</evidence>
<organism evidence="2 3">
    <name type="scientific">Enhygromyxa salina</name>
    <dbReference type="NCBI Taxonomy" id="215803"/>
    <lineage>
        <taxon>Bacteria</taxon>
        <taxon>Pseudomonadati</taxon>
        <taxon>Myxococcota</taxon>
        <taxon>Polyangia</taxon>
        <taxon>Nannocystales</taxon>
        <taxon>Nannocystaceae</taxon>
        <taxon>Enhygromyxa</taxon>
    </lineage>
</organism>
<sequence length="545" mass="58557">MTRLGRASHLAVALVGVVGAISACGVGQTGAFEAEEALNTDAGGSADDGDPLSDATPARGISIVEVEINQGTRIPIGFGGEWVDGPERTGFLIASRDSLMRIHYAVDEGWAPREIEARLTLEFPDGSTKSFTDTRFVEHDSNRKNLTAGPFFFGLIADDGQTIAGTRYHVELWETVGGLGEGFEEGDWANPAAGSELIGFESVPMQIKTLLVPITYGGVTAGVDDATLETVVNNLYEQNPATEILWDVHPPVDYPGQLNSLGSLLPVMAELRSDEGADPNVYYHALVDVGSQSLGGTLGISYLANDSKTDGGSRVSATVLFAPDPTIAADTYTHETGHAQGLNHVECPNADSANPDPSYPYANGRIGNWGFGIRRFLMYDPDDAFDYMSYCSPSWVSDWTWNKTYQRIKTLTSWDFEGASGEPGAVEQLLVGAIYPDGTREWWTMPGAVDPRRVSGLDRFEFEVDGELVGAYGDVSVLSDGQTQWVKVALPAAIDELDSITHFRAGDSEAQGEGGRAIEPASLARRGAASARASAWRPSFRIYRP</sequence>
<dbReference type="Gene3D" id="3.40.390.10">
    <property type="entry name" value="Collagenase (Catalytic Domain)"/>
    <property type="match status" value="1"/>
</dbReference>
<reference evidence="2 3" key="1">
    <citation type="submission" date="2018-03" db="EMBL/GenBank/DDBJ databases">
        <title>Draft Genome Sequences of the Obligatory Marine Myxobacteria Enhygromyxa salina SWB005.</title>
        <authorList>
            <person name="Poehlein A."/>
            <person name="Moghaddam J.A."/>
            <person name="Harms H."/>
            <person name="Alanjari M."/>
            <person name="Koenig G.M."/>
            <person name="Daniel R."/>
            <person name="Schaeberle T.F."/>
        </authorList>
    </citation>
    <scope>NUCLEOTIDE SEQUENCE [LARGE SCALE GENOMIC DNA]</scope>
    <source>
        <strain evidence="2 3">SWB005</strain>
    </source>
</reference>
<protein>
    <submittedName>
        <fullName evidence="2">Uncharacterized protein</fullName>
    </submittedName>
</protein>
<dbReference type="InterPro" id="IPR024079">
    <property type="entry name" value="MetalloPept_cat_dom_sf"/>
</dbReference>
<dbReference type="RefSeq" id="WP_106392768.1">
    <property type="nucleotide sequence ID" value="NZ_PVNK01000158.1"/>
</dbReference>
<dbReference type="OrthoDB" id="3909977at2"/>
<evidence type="ECO:0000313" key="2">
    <source>
        <dbReference type="EMBL" id="PRP97425.1"/>
    </source>
</evidence>
<dbReference type="AlphaFoldDB" id="A0A2S9XX37"/>
<evidence type="ECO:0000256" key="1">
    <source>
        <dbReference type="SAM" id="SignalP"/>
    </source>
</evidence>
<keyword evidence="3" id="KW-1185">Reference proteome</keyword>
<name>A0A2S9XX37_9BACT</name>
<dbReference type="Proteomes" id="UP000237968">
    <property type="component" value="Unassembled WGS sequence"/>
</dbReference>
<feature type="signal peptide" evidence="1">
    <location>
        <begin position="1"/>
        <end position="23"/>
    </location>
</feature>
<comment type="caution">
    <text evidence="2">The sequence shown here is derived from an EMBL/GenBank/DDBJ whole genome shotgun (WGS) entry which is preliminary data.</text>
</comment>
<dbReference type="GO" id="GO:0008237">
    <property type="term" value="F:metallopeptidase activity"/>
    <property type="evidence" value="ECO:0007669"/>
    <property type="project" value="InterPro"/>
</dbReference>
<gene>
    <name evidence="2" type="ORF">ENSA5_34170</name>
</gene>
<feature type="chain" id="PRO_5015524402" evidence="1">
    <location>
        <begin position="24"/>
        <end position="545"/>
    </location>
</feature>
<dbReference type="Pfam" id="PF10462">
    <property type="entry name" value="Peptidase_M66"/>
    <property type="match status" value="1"/>
</dbReference>
<dbReference type="EMBL" id="PVNK01000158">
    <property type="protein sequence ID" value="PRP97425.1"/>
    <property type="molecule type" value="Genomic_DNA"/>
</dbReference>